<dbReference type="Proteomes" id="UP000078546">
    <property type="component" value="Unassembled WGS sequence"/>
</dbReference>
<proteinExistence type="predicted"/>
<organism evidence="1 2">
    <name type="scientific">Plasmodium ovale curtisi</name>
    <dbReference type="NCBI Taxonomy" id="864141"/>
    <lineage>
        <taxon>Eukaryota</taxon>
        <taxon>Sar</taxon>
        <taxon>Alveolata</taxon>
        <taxon>Apicomplexa</taxon>
        <taxon>Aconoidasida</taxon>
        <taxon>Haemosporida</taxon>
        <taxon>Plasmodiidae</taxon>
        <taxon>Plasmodium</taxon>
        <taxon>Plasmodium (Plasmodium)</taxon>
    </lineage>
</organism>
<evidence type="ECO:0000313" key="2">
    <source>
        <dbReference type="Proteomes" id="UP000078546"/>
    </source>
</evidence>
<gene>
    <name evidence="1" type="ORF">POVCU1_013500</name>
</gene>
<accession>A0A1A8W474</accession>
<protein>
    <submittedName>
        <fullName evidence="1">High molecular weight rhoptry protein 2</fullName>
    </submittedName>
</protein>
<name>A0A1A8W474_PLAOA</name>
<sequence>MSICPCPASMSERMTLKNTPDITDIGVENDIPKICYNILIYIYMKNILTNQEKQIFQKNCINVVVNIKQSLPDDATKDEISEFILSLIHMRSLNIPTIQKYNEEAIKNFLLTFDKSLNENEALEKAKDLLTFNNFINDKSNIKNIQEVLVLNSRNDEFMNEPKMNLFDKLLKEFNLFNNYLHITADKIDIAKGRLLENFLNIKEENFCSNYLHLCQKFYEQSIIYYRLKIIFENLIEYVDTNSKIFKKDKLLDLLNLEYKINKPSKIHTNYVLGDEILFPKLKLTDIYNYEKVIVEVKSDDYNYDTPTYEKGSEKIVDGRFLVTVKNLRKEINDEHLYADLMKTVKNYVLAITIIDKDIANMVRELDYEDMEKFLVDLNFFLYYGFLRIEEDKHMVTVNDVAPTFTNLYRANQIIMLYLLKTGYEENKNSEYLTFNFYKNMDLRKVPNEKAYTVFRSKSQLTGLPKVLPDIIRDFYLEMYPSLPEEYEITPADRRKFQFYFIMAFKDCNINQSYSNVSKEIWMELLYVFDNFGWFYFNPRTIISSFYRFSFVRQVLGRSKLSRNFILRYTEPLAYLDTQVSKLIDIIHLSMEMDKSKHALKFNLTNRLFNSYNDYNELKLLDRKRLLYTYDYIDSIANNYYFHTDIKYQVYKMEYSNKLYTNFPNVYSLAYQLFNELAINMNVITNTPLKKKLKDKSKYAYFTIMNIVGKNHDIYSKGPRLIYAAYMLALVFFIEAYIDISRYQPKDYFFMKQSMPLISTANKSEFNMLKKRCEQLHNFMIINKSPVRKQHVHIEEYIKLLSLTTVVLWGKESKKSVYYDDDVSLYKKLMISCIFNGGKTIQEKVIEHIRKACDVKFYGLDPRKLDDFVDINLSISKWNPDILEKKTQSFILSCKLQTLMYDSMDIENITLQSFYKLAYAPEMLKTYHCFKLGRQAVTLLESIILKKKFVRFRVSDAMDVYDFFYIKKVLSDNVKKDFDEFLHNKYKYEKVQNEIIINSSPLGPEETKRLIDNHKCYWFNSYENFKVLWMHVSSNMGTGTYLKNFFSEIWQNLHFVFKKKISVQDVEFFAGTLGSMANCCHCAIGRLGDWAIRRLGDWAIGRLDDWTIGQSCEISQMNLIDYYSPLVLSEAHCQEKMQALFISLRDDHEQNRVDIPDKIKTAYYQCKLSYYRNHLTDAAHIIQPSDFLEGRVYVLKQPYYLISNIDNTHRKKNIRLFLTENTLDYLLLDNIQIPECLGRCTIQHFNKVVLVNSNTKKDDIVIHNGLVPENTISKKRKEMIVYVNDVYIHNLVKDSITNEEITRKDFLEGNVRVCLGRGTYFKKHFLTENHFNLKHIPVYDFTNEHNFKIFLRKNKTMVSKNPNDICFVNYKLSLTNIEINDPYREISEDLIKNLYILKNK</sequence>
<evidence type="ECO:0000313" key="1">
    <source>
        <dbReference type="EMBL" id="SBS86467.1"/>
    </source>
</evidence>
<dbReference type="EMBL" id="FLQV01000250">
    <property type="protein sequence ID" value="SBS86467.1"/>
    <property type="molecule type" value="Genomic_DNA"/>
</dbReference>
<reference evidence="2" key="1">
    <citation type="submission" date="2016-05" db="EMBL/GenBank/DDBJ databases">
        <authorList>
            <person name="Naeem Raeece"/>
        </authorList>
    </citation>
    <scope>NUCLEOTIDE SEQUENCE [LARGE SCALE GENOMIC DNA]</scope>
</reference>